<comment type="caution">
    <text evidence="1">The sequence shown here is derived from an EMBL/GenBank/DDBJ whole genome shotgun (WGS) entry which is preliminary data.</text>
</comment>
<dbReference type="RefSeq" id="WP_377790741.1">
    <property type="nucleotide sequence ID" value="NZ_JBHLYQ010000220.1"/>
</dbReference>
<dbReference type="InterPro" id="IPR036869">
    <property type="entry name" value="J_dom_sf"/>
</dbReference>
<dbReference type="EMBL" id="JBHLYQ010000220">
    <property type="protein sequence ID" value="MFC0083016.1"/>
    <property type="molecule type" value="Genomic_DNA"/>
</dbReference>
<proteinExistence type="predicted"/>
<sequence length="105" mass="11151">MGSLAEAAAVLGLGGDRSPAAIRRAFAARVRQVHPDLQGPSPEAGRDLARLVAARDLLLDAATGSGRSASREAVAPGGRGERLRRALIRFLVTWRTYEAPRTPPR</sequence>
<dbReference type="Proteomes" id="UP001589788">
    <property type="component" value="Unassembled WGS sequence"/>
</dbReference>
<name>A0ABV6C5P8_9ACTN</name>
<accession>A0ABV6C5P8</accession>
<dbReference type="Gene3D" id="1.10.287.110">
    <property type="entry name" value="DnaJ domain"/>
    <property type="match status" value="1"/>
</dbReference>
<gene>
    <name evidence="1" type="ORF">ACFFRE_12850</name>
</gene>
<evidence type="ECO:0008006" key="3">
    <source>
        <dbReference type="Google" id="ProtNLM"/>
    </source>
</evidence>
<protein>
    <recommendedName>
        <fullName evidence="3">J domain-containing protein</fullName>
    </recommendedName>
</protein>
<organism evidence="1 2">
    <name type="scientific">Aciditerrimonas ferrireducens</name>
    <dbReference type="NCBI Taxonomy" id="667306"/>
    <lineage>
        <taxon>Bacteria</taxon>
        <taxon>Bacillati</taxon>
        <taxon>Actinomycetota</taxon>
        <taxon>Acidimicrobiia</taxon>
        <taxon>Acidimicrobiales</taxon>
        <taxon>Acidimicrobiaceae</taxon>
        <taxon>Aciditerrimonas</taxon>
    </lineage>
</organism>
<evidence type="ECO:0000313" key="1">
    <source>
        <dbReference type="EMBL" id="MFC0083016.1"/>
    </source>
</evidence>
<dbReference type="SUPFAM" id="SSF46565">
    <property type="entry name" value="Chaperone J-domain"/>
    <property type="match status" value="1"/>
</dbReference>
<evidence type="ECO:0000313" key="2">
    <source>
        <dbReference type="Proteomes" id="UP001589788"/>
    </source>
</evidence>
<keyword evidence="2" id="KW-1185">Reference proteome</keyword>
<reference evidence="1 2" key="1">
    <citation type="submission" date="2024-09" db="EMBL/GenBank/DDBJ databases">
        <authorList>
            <person name="Sun Q."/>
            <person name="Mori K."/>
        </authorList>
    </citation>
    <scope>NUCLEOTIDE SEQUENCE [LARGE SCALE GENOMIC DNA]</scope>
    <source>
        <strain evidence="1 2">JCM 15389</strain>
    </source>
</reference>